<reference evidence="1" key="1">
    <citation type="submission" date="2018-10" db="EMBL/GenBank/DDBJ databases">
        <title>Hidden diversity of soil giant viruses.</title>
        <authorList>
            <person name="Schulz F."/>
            <person name="Alteio L."/>
            <person name="Goudeau D."/>
            <person name="Ryan E.M."/>
            <person name="Malmstrom R.R."/>
            <person name="Blanchard J."/>
            <person name="Woyke T."/>
        </authorList>
    </citation>
    <scope>NUCLEOTIDE SEQUENCE</scope>
    <source>
        <strain evidence="1">EDV1</strain>
    </source>
</reference>
<sequence>MGNSPYDIPSKYCTYTDTKTIEKKELDKMLENTLHQLCDYMKNGDAKRYEKQLKQIPSIFLTIETFKKVPEVIFNNWLSLHNINNLVNDHRVNIYSDVISYLINKLCEIKHYRISEIVKIYYNTETNNILGQITVKKIFSELKFDHKEIKYNLRYLFHYMDTAELLEKMTERKITIDKSLFEGITMTGKQFNTINEHFKEEYCIKLTHDQKLYIKNKENREIAYRLFPDKINELTEETHGFEIYTVTDCKMLAIHEICGCCRSGIKLDYHLVEIPDDAKVTCYEHESNSIGESSYRKYKFCLKLESYKIKLISPLIKITNLARDIDYYEWYLTKRYQHEGTPFGQFKYIPEEYHEELFNRLISKVTNMTTVYKILNELTYNESESAKIRKHFKIEYNVDLYKKLIDLHDKSNPYTHLKLHNYPKEFQNDLLNYLVGCITNFDDFLKYSYFQAIRFEYIKSIADKLEIKTDLEFYKKIIFINSGKEITGWCTVTNIFQMLYSFPSEYCKELIKYIVHTILPNVQKLEYSDSIISYEYIFQTAKHFEYKMDNEFYIALLEFNYKWNKNGYHDVKSSSIALKILNSVPAESQNIIGNMVIPKIKNIDELAGMKFYGLLFNKIIKHLNINVQMLTPENEKFIDGLNESQFEFLASDSSDGGFFATTSDIIARRFSYRYYYDNAFYKFKYVRNAMVPDDAIVYILNYKTDESENYQKFKFDKVVLGSRVKLPSV</sequence>
<dbReference type="EMBL" id="MK072070">
    <property type="protein sequence ID" value="AYV78125.1"/>
    <property type="molecule type" value="Genomic_DNA"/>
</dbReference>
<name>A0A3G4ZTB0_9VIRU</name>
<organism evidence="1">
    <name type="scientific">Edafosvirus sp</name>
    <dbReference type="NCBI Taxonomy" id="2487765"/>
    <lineage>
        <taxon>Viruses</taxon>
        <taxon>Varidnaviria</taxon>
        <taxon>Bamfordvirae</taxon>
        <taxon>Nucleocytoviricota</taxon>
        <taxon>Megaviricetes</taxon>
        <taxon>Imitervirales</taxon>
        <taxon>Mimiviridae</taxon>
        <taxon>Klosneuvirinae</taxon>
    </lineage>
</organism>
<accession>A0A3G4ZTB0</accession>
<proteinExistence type="predicted"/>
<gene>
    <name evidence="1" type="ORF">Edafosvirus5_43</name>
</gene>
<evidence type="ECO:0000313" key="1">
    <source>
        <dbReference type="EMBL" id="AYV78125.1"/>
    </source>
</evidence>
<protein>
    <submittedName>
        <fullName evidence="1">Uncharacterized protein</fullName>
    </submittedName>
</protein>